<evidence type="ECO:0000256" key="5">
    <source>
        <dbReference type="ARBA" id="ARBA00050026"/>
    </source>
</evidence>
<dbReference type="InterPro" id="IPR002421">
    <property type="entry name" value="5-3_exonuclease"/>
</dbReference>
<dbReference type="PANTHER" id="PTHR42646:SF2">
    <property type="entry name" value="5'-3' EXONUCLEASE FAMILY PROTEIN"/>
    <property type="match status" value="1"/>
</dbReference>
<evidence type="ECO:0000313" key="7">
    <source>
        <dbReference type="EMBL" id="MEE3928031.1"/>
    </source>
</evidence>
<dbReference type="PANTHER" id="PTHR42646">
    <property type="entry name" value="FLAP ENDONUCLEASE XNI"/>
    <property type="match status" value="1"/>
</dbReference>
<dbReference type="CDD" id="cd09898">
    <property type="entry name" value="H3TH_53EXO"/>
    <property type="match status" value="1"/>
</dbReference>
<dbReference type="SUPFAM" id="SSF47807">
    <property type="entry name" value="5' to 3' exonuclease, C-terminal subdomain"/>
    <property type="match status" value="1"/>
</dbReference>
<dbReference type="Gene3D" id="3.40.50.1010">
    <property type="entry name" value="5'-nuclease"/>
    <property type="match status" value="1"/>
</dbReference>
<dbReference type="SMART" id="SM00279">
    <property type="entry name" value="HhH2"/>
    <property type="match status" value="1"/>
</dbReference>
<keyword evidence="8" id="KW-1185">Reference proteome</keyword>
<evidence type="ECO:0000313" key="8">
    <source>
        <dbReference type="Proteomes" id="UP001344817"/>
    </source>
</evidence>
<evidence type="ECO:0000256" key="1">
    <source>
        <dbReference type="ARBA" id="ARBA00022722"/>
    </source>
</evidence>
<keyword evidence="1" id="KW-0540">Nuclease</keyword>
<keyword evidence="2" id="KW-0378">Hydrolase</keyword>
<organism evidence="7 8">
    <name type="scientific">Mycoplasmopsis ciconiae</name>
    <dbReference type="NCBI Taxonomy" id="561067"/>
    <lineage>
        <taxon>Bacteria</taxon>
        <taxon>Bacillati</taxon>
        <taxon>Mycoplasmatota</taxon>
        <taxon>Mycoplasmoidales</taxon>
        <taxon>Metamycoplasmataceae</taxon>
        <taxon>Mycoplasmopsis</taxon>
    </lineage>
</organism>
<evidence type="ECO:0000256" key="2">
    <source>
        <dbReference type="ARBA" id="ARBA00022801"/>
    </source>
</evidence>
<dbReference type="InterPro" id="IPR020046">
    <property type="entry name" value="5-3_exonucl_a-hlix_arch_N"/>
</dbReference>
<dbReference type="CDD" id="cd09859">
    <property type="entry name" value="PIN_53EXO"/>
    <property type="match status" value="1"/>
</dbReference>
<dbReference type="InterPro" id="IPR008918">
    <property type="entry name" value="HhH2"/>
</dbReference>
<dbReference type="SUPFAM" id="SSF88723">
    <property type="entry name" value="PIN domain-like"/>
    <property type="match status" value="1"/>
</dbReference>
<dbReference type="InterPro" id="IPR020045">
    <property type="entry name" value="DNA_polI_H3TH"/>
</dbReference>
<dbReference type="SMART" id="SM00475">
    <property type="entry name" value="53EXOc"/>
    <property type="match status" value="1"/>
</dbReference>
<dbReference type="InterPro" id="IPR029060">
    <property type="entry name" value="PIN-like_dom_sf"/>
</dbReference>
<dbReference type="NCBIfam" id="NF011547">
    <property type="entry name" value="PRK14976.1-4"/>
    <property type="match status" value="1"/>
</dbReference>
<proteinExistence type="predicted"/>
<feature type="domain" description="5'-3' exonuclease" evidence="6">
    <location>
        <begin position="2"/>
        <end position="262"/>
    </location>
</feature>
<name>A0ABU7MKH6_9BACT</name>
<evidence type="ECO:0000256" key="4">
    <source>
        <dbReference type="ARBA" id="ARBA00049957"/>
    </source>
</evidence>
<dbReference type="InterPro" id="IPR038969">
    <property type="entry name" value="FEN"/>
</dbReference>
<gene>
    <name evidence="7" type="ORF">V2E24_00365</name>
</gene>
<evidence type="ECO:0000259" key="6">
    <source>
        <dbReference type="SMART" id="SM00475"/>
    </source>
</evidence>
<keyword evidence="7" id="KW-0269">Exonuclease</keyword>
<dbReference type="RefSeq" id="WP_330500446.1">
    <property type="nucleotide sequence ID" value="NZ_JAZDWZ010000001.1"/>
</dbReference>
<dbReference type="Proteomes" id="UP001344817">
    <property type="component" value="Unassembled WGS sequence"/>
</dbReference>
<dbReference type="Pfam" id="PF02739">
    <property type="entry name" value="5_3_exonuc_N"/>
    <property type="match status" value="1"/>
</dbReference>
<reference evidence="7" key="1">
    <citation type="submission" date="2024-01" db="EMBL/GenBank/DDBJ databases">
        <title>Genome sequence of Mycoplasma ciconiae type strain DSM 25251.</title>
        <authorList>
            <person name="Spergser J."/>
        </authorList>
    </citation>
    <scope>NUCLEOTIDE SEQUENCE [LARGE SCALE GENOMIC DNA]</scope>
    <source>
        <strain evidence="7">DSM 25251</strain>
    </source>
</reference>
<accession>A0ABU7MKH6</accession>
<comment type="function">
    <text evidence="4">5'-3' exonuclease acting preferentially on double-stranded DNA.</text>
</comment>
<evidence type="ECO:0000256" key="3">
    <source>
        <dbReference type="ARBA" id="ARBA00023125"/>
    </source>
</evidence>
<comment type="caution">
    <text evidence="7">The sequence shown here is derived from an EMBL/GenBank/DDBJ whole genome shotgun (WGS) entry which is preliminary data.</text>
</comment>
<dbReference type="Gene3D" id="1.10.150.20">
    <property type="entry name" value="5' to 3' exonuclease, C-terminal subdomain"/>
    <property type="match status" value="1"/>
</dbReference>
<keyword evidence="3" id="KW-0238">DNA-binding</keyword>
<dbReference type="GO" id="GO:0004527">
    <property type="term" value="F:exonuclease activity"/>
    <property type="evidence" value="ECO:0007669"/>
    <property type="project" value="UniProtKB-KW"/>
</dbReference>
<dbReference type="Pfam" id="PF01367">
    <property type="entry name" value="5_3_exonuc"/>
    <property type="match status" value="1"/>
</dbReference>
<dbReference type="EMBL" id="JAZDWZ010000001">
    <property type="protein sequence ID" value="MEE3928031.1"/>
    <property type="molecule type" value="Genomic_DNA"/>
</dbReference>
<protein>
    <recommendedName>
        <fullName evidence="5">5'-3' exonuclease</fullName>
    </recommendedName>
</protein>
<dbReference type="InterPro" id="IPR036279">
    <property type="entry name" value="5-3_exonuclease_C_sf"/>
</dbReference>
<sequence>MKRMLLIDGNFLMFQSFYATYNPYNSYIMQNSEGVTTNGTYQFFNMLFNLIDYLRPEYLFIAFDAPGKTFRHQQIQDYKAGRSKAPEIIFDQFKNTKQILDELNIKHSEIVSYEADDLIATLNSNIEADKFIYSKDKDLLQLVQPNTQIILKDTKINDFVFTNIDNFFDKYQMQPDQIPDFKGLFGDTSDNLSGVKGVGEKTAIKLLAEYKNLENIYQNLDKLTPALKTKLANDKENAFLCKKLALLEKNVPNLSTNLQTYQLNLQPNFQTLEKLQLNRIIKKIKDYVNSNNR</sequence>